<evidence type="ECO:0000313" key="2">
    <source>
        <dbReference type="Proteomes" id="UP000266389"/>
    </source>
</evidence>
<protein>
    <submittedName>
        <fullName evidence="1">DUF1826 domain-containing protein</fullName>
    </submittedName>
</protein>
<dbReference type="InterPro" id="IPR014955">
    <property type="entry name" value="DUF1826"/>
</dbReference>
<evidence type="ECO:0000313" key="1">
    <source>
        <dbReference type="EMBL" id="RFM23144.1"/>
    </source>
</evidence>
<reference evidence="1 2" key="1">
    <citation type="journal article" date="2011" name="ISME J.">
        <title>Community ecology of hot spring cyanobacterial mats: predominant populations and their functional potential.</title>
        <authorList>
            <person name="Klatt C.G."/>
            <person name="Wood J.M."/>
            <person name="Rusch D.B."/>
            <person name="Bateson M.M."/>
            <person name="Hamamura N."/>
            <person name="Heidelberg J.F."/>
            <person name="Grossman A.R."/>
            <person name="Bhaya D."/>
            <person name="Cohan F.M."/>
            <person name="Kuhl M."/>
            <person name="Bryant D.A."/>
            <person name="Ward D.M."/>
        </authorList>
    </citation>
    <scope>NUCLEOTIDE SEQUENCE [LARGE SCALE GENOMIC DNA]</scope>
    <source>
        <strain evidence="1">OS</strain>
    </source>
</reference>
<comment type="caution">
    <text evidence="1">The sequence shown here is derived from an EMBL/GenBank/DDBJ whole genome shotgun (WGS) entry which is preliminary data.</text>
</comment>
<proteinExistence type="predicted"/>
<organism evidence="1 2">
    <name type="scientific">Candidatus Thermochlorobacter aerophilus</name>
    <dbReference type="NCBI Taxonomy" id="1868324"/>
    <lineage>
        <taxon>Bacteria</taxon>
        <taxon>Pseudomonadati</taxon>
        <taxon>Chlorobiota</taxon>
        <taxon>Chlorobiia</taxon>
        <taxon>Chlorobiales</taxon>
        <taxon>Candidatus Thermochlorobacteriaceae</taxon>
        <taxon>Candidatus Thermochlorobacter</taxon>
    </lineage>
</organism>
<dbReference type="Pfam" id="PF08856">
    <property type="entry name" value="DUF1826"/>
    <property type="match status" value="1"/>
</dbReference>
<gene>
    <name evidence="1" type="ORF">D0433_12825</name>
</gene>
<dbReference type="EMBL" id="PHFL01000070">
    <property type="protein sequence ID" value="RFM23144.1"/>
    <property type="molecule type" value="Genomic_DNA"/>
</dbReference>
<dbReference type="Proteomes" id="UP000266389">
    <property type="component" value="Unassembled WGS sequence"/>
</dbReference>
<sequence length="206" mass="23773">MTKVAATLSHIAWAQTLEELSAIFTPECNLAVWKRQPNKAIEAFLMKHRHEDIHICKVLSARDVEQTLRQELSAFEDDIGKEALIADIAQIANFFAELTDANELHFYLETIRTDQCRKFHRDFYPLRLLCTYIGKGTEYLENDNVNRDGKTNDEIVRDWQKVRRLNAFDVAILKGEAPGNEGNAIFHRSPEIEATNDFRVLLRIDV</sequence>
<name>A0A395LZS2_9BACT</name>
<accession>A0A395LZS2</accession>
<dbReference type="AlphaFoldDB" id="A0A395LZS2"/>